<evidence type="ECO:0000313" key="4">
    <source>
        <dbReference type="Proteomes" id="UP000011572"/>
    </source>
</evidence>
<dbReference type="Proteomes" id="UP000011572">
    <property type="component" value="Unassembled WGS sequence"/>
</dbReference>
<dbReference type="PATRIC" id="fig|1227486.3.peg.2336"/>
<sequence length="808" mass="87510">MSDRTRSDGEGFVDAADEALRGAYDPPMSLAAYVDRVLENPTAAASGAGYVLAAVESFGTREVRERGETLDRYRFFDDPANDGEHAVLGNTRALNGFVDDLRAAATGRSGDETIVWVDGPTATGKSEFKRCLVNGLRAFSKTDAGRRYTVEWNVAGADGVGGGAGAASLSYGDGGDAGEWYRSPVQSHPLSVFPEAVRESIADAADDDAYPIAADVELDPFSREAYDRLESAYRERGRRDLFSAITDRDHLRVTSYVVDVGRGIGVLHAEDDGTAKERLVGSWMGGMLRELDSRGRKNPQAFSYDGVLSQGNGVATVVEDASQHADLLRRLLNVPDERRVKLDKGIGMDLDTQLIVISNPDLDAELDRHAERGDADPLKALKRRLSKHEFRYLTNRRLEARLLRREIAGATAVEGAGDADDADDAAVGSDAAAGSNGATRARDDPGAAPLSIEVRKSDSAAVEREIAPHAVGAAALYAVVTRLDGDDLPGDLDLIETAELYETGEVRRGDDAVTVDDVALAAGDGRNGIPVTYARDAVADLLATPADRSHPDLPVERVVTPTDVLDAMADGLAGAPVFSRAEAAEFEGRRGPVAERIRERQREDVIGAILAEETVPTETVAEYVEHVYAWDEDDPTDRERADEAPDPLAMKVFETETLGRFDEGDYRGTDPGRDVERFRRERVIRGLTRYAWRNRGEEFSVDEVDLGEVPELKAVIDANDLADVKRRFPDLDPAAWPDPPADTETERVKAETIARLCERGYSPASAELTSRAVMEDVRDEWPDVDGGRADEDGPNGGADRNGGGDPWD</sequence>
<dbReference type="PANTHER" id="PTHR30267:SF2">
    <property type="entry name" value="PROTEIN PRKA"/>
    <property type="match status" value="1"/>
</dbReference>
<dbReference type="SMART" id="SM00763">
    <property type="entry name" value="AAA_PrkA"/>
    <property type="match status" value="1"/>
</dbReference>
<feature type="compositionally biased region" description="Basic and acidic residues" evidence="1">
    <location>
        <begin position="773"/>
        <end position="791"/>
    </location>
</feature>
<evidence type="ECO:0000256" key="1">
    <source>
        <dbReference type="SAM" id="MobiDB-lite"/>
    </source>
</evidence>
<dbReference type="EMBL" id="AOIW01000064">
    <property type="protein sequence ID" value="ELZ30609.1"/>
    <property type="molecule type" value="Genomic_DNA"/>
</dbReference>
<comment type="caution">
    <text evidence="3">The sequence shown here is derived from an EMBL/GenBank/DDBJ whole genome shotgun (WGS) entry which is preliminary data.</text>
</comment>
<name>M0D8Y5_9EURY</name>
<proteinExistence type="predicted"/>
<organism evidence="3 4">
    <name type="scientific">Halorubrum distributum JCM 10247</name>
    <dbReference type="NCBI Taxonomy" id="1227486"/>
    <lineage>
        <taxon>Archaea</taxon>
        <taxon>Methanobacteriati</taxon>
        <taxon>Methanobacteriota</taxon>
        <taxon>Stenosarchaea group</taxon>
        <taxon>Halobacteria</taxon>
        <taxon>Halobacteriales</taxon>
        <taxon>Haloferacaceae</taxon>
        <taxon>Halorubrum</taxon>
        <taxon>Halorubrum distributum group</taxon>
    </lineage>
</organism>
<evidence type="ECO:0000313" key="3">
    <source>
        <dbReference type="EMBL" id="ELZ30609.1"/>
    </source>
</evidence>
<feature type="domain" description="PrkA AAA" evidence="2">
    <location>
        <begin position="28"/>
        <end position="490"/>
    </location>
</feature>
<accession>M0D8Y5</accession>
<feature type="compositionally biased region" description="Low complexity" evidence="1">
    <location>
        <begin position="425"/>
        <end position="439"/>
    </location>
</feature>
<keyword evidence="3" id="KW-0808">Transferase</keyword>
<dbReference type="GO" id="GO:0004672">
    <property type="term" value="F:protein kinase activity"/>
    <property type="evidence" value="ECO:0007669"/>
    <property type="project" value="TreeGrafter"/>
</dbReference>
<dbReference type="InterPro" id="IPR010650">
    <property type="entry name" value="PrkA_C"/>
</dbReference>
<feature type="compositionally biased region" description="Gly residues" evidence="1">
    <location>
        <begin position="794"/>
        <end position="808"/>
    </location>
</feature>
<protein>
    <submittedName>
        <fullName evidence="3">Serine protein kinase, PrkA</fullName>
    </submittedName>
</protein>
<dbReference type="InterPro" id="IPR013153">
    <property type="entry name" value="Prk_AAA"/>
</dbReference>
<dbReference type="AlphaFoldDB" id="M0D8Y5"/>
<keyword evidence="3" id="KW-0418">Kinase</keyword>
<gene>
    <name evidence="3" type="ORF">C473_12091</name>
</gene>
<feature type="region of interest" description="Disordered" evidence="1">
    <location>
        <begin position="760"/>
        <end position="808"/>
    </location>
</feature>
<feature type="region of interest" description="Disordered" evidence="1">
    <location>
        <begin position="415"/>
        <end position="448"/>
    </location>
</feature>
<reference evidence="3 4" key="1">
    <citation type="journal article" date="2014" name="PLoS Genet.">
        <title>Phylogenetically driven sequencing of extremely halophilic archaea reveals strategies for static and dynamic osmo-response.</title>
        <authorList>
            <person name="Becker E.A."/>
            <person name="Seitzer P.M."/>
            <person name="Tritt A."/>
            <person name="Larsen D."/>
            <person name="Krusor M."/>
            <person name="Yao A.I."/>
            <person name="Wu D."/>
            <person name="Madern D."/>
            <person name="Eisen J.A."/>
            <person name="Darling A.E."/>
            <person name="Facciotti M.T."/>
        </authorList>
    </citation>
    <scope>NUCLEOTIDE SEQUENCE [LARGE SCALE GENOMIC DNA]</scope>
    <source>
        <strain evidence="3 4">JCM 10247</strain>
    </source>
</reference>
<dbReference type="PANTHER" id="PTHR30267">
    <property type="entry name" value="PROTEIN KINASE PRKA"/>
    <property type="match status" value="1"/>
</dbReference>
<dbReference type="RefSeq" id="WP_007345707.1">
    <property type="nucleotide sequence ID" value="NZ_AOIW01000064.1"/>
</dbReference>
<dbReference type="Pfam" id="PF06798">
    <property type="entry name" value="PrkA"/>
    <property type="match status" value="1"/>
</dbReference>
<evidence type="ECO:0000259" key="2">
    <source>
        <dbReference type="SMART" id="SM00763"/>
    </source>
</evidence>